<dbReference type="EMBL" id="PDEQ01000002">
    <property type="protein sequence ID" value="PEN14143.1"/>
    <property type="molecule type" value="Genomic_DNA"/>
</dbReference>
<evidence type="ECO:0000313" key="3">
    <source>
        <dbReference type="Proteomes" id="UP000220102"/>
    </source>
</evidence>
<evidence type="ECO:0000313" key="2">
    <source>
        <dbReference type="EMBL" id="PEN14143.1"/>
    </source>
</evidence>
<accession>A0A2A8CZX2</accession>
<reference evidence="2 3" key="1">
    <citation type="submission" date="2017-10" db="EMBL/GenBank/DDBJ databases">
        <title>Draft genome of Longibacter Salinarum.</title>
        <authorList>
            <person name="Goh K.M."/>
            <person name="Shamsir M.S."/>
            <person name="Lim S.W."/>
        </authorList>
    </citation>
    <scope>NUCLEOTIDE SEQUENCE [LARGE SCALE GENOMIC DNA]</scope>
    <source>
        <strain evidence="2 3">KCTC 52045</strain>
    </source>
</reference>
<feature type="transmembrane region" description="Helical" evidence="1">
    <location>
        <begin position="6"/>
        <end position="25"/>
    </location>
</feature>
<proteinExistence type="predicted"/>
<keyword evidence="1" id="KW-0812">Transmembrane</keyword>
<organism evidence="2 3">
    <name type="scientific">Longibacter salinarum</name>
    <dbReference type="NCBI Taxonomy" id="1850348"/>
    <lineage>
        <taxon>Bacteria</taxon>
        <taxon>Pseudomonadati</taxon>
        <taxon>Rhodothermota</taxon>
        <taxon>Rhodothermia</taxon>
        <taxon>Rhodothermales</taxon>
        <taxon>Salisaetaceae</taxon>
        <taxon>Longibacter</taxon>
    </lineage>
</organism>
<gene>
    <name evidence="2" type="ORF">CRI94_03630</name>
</gene>
<feature type="transmembrane region" description="Helical" evidence="1">
    <location>
        <begin position="65"/>
        <end position="85"/>
    </location>
</feature>
<dbReference type="OrthoDB" id="9800824at2"/>
<keyword evidence="1" id="KW-0472">Membrane</keyword>
<evidence type="ECO:0000256" key="1">
    <source>
        <dbReference type="SAM" id="Phobius"/>
    </source>
</evidence>
<dbReference type="AlphaFoldDB" id="A0A2A8CZX2"/>
<dbReference type="RefSeq" id="WP_098074319.1">
    <property type="nucleotide sequence ID" value="NZ_PDEQ01000002.1"/>
</dbReference>
<sequence>MSPRVSIGIMIAATAATIAVFLFRINWIYGTSGLIVMAGTGFFAASMYLSDRDDHPNTALAASKLRAIGITMVGLGALFAALMVMI</sequence>
<comment type="caution">
    <text evidence="2">The sequence shown here is derived from an EMBL/GenBank/DDBJ whole genome shotgun (WGS) entry which is preliminary data.</text>
</comment>
<protein>
    <submittedName>
        <fullName evidence="2">Uncharacterized protein</fullName>
    </submittedName>
</protein>
<dbReference type="Proteomes" id="UP000220102">
    <property type="component" value="Unassembled WGS sequence"/>
</dbReference>
<feature type="transmembrane region" description="Helical" evidence="1">
    <location>
        <begin position="32"/>
        <end position="50"/>
    </location>
</feature>
<name>A0A2A8CZX2_9BACT</name>
<keyword evidence="1" id="KW-1133">Transmembrane helix</keyword>
<keyword evidence="3" id="KW-1185">Reference proteome</keyword>